<dbReference type="Proteomes" id="UP000244441">
    <property type="component" value="Chromosome"/>
</dbReference>
<keyword evidence="5 8" id="KW-0472">Membrane</keyword>
<dbReference type="PROSITE" id="PS50005">
    <property type="entry name" value="TPR"/>
    <property type="match status" value="1"/>
</dbReference>
<dbReference type="InterPro" id="IPR019734">
    <property type="entry name" value="TPR_rpt"/>
</dbReference>
<organism evidence="11 12">
    <name type="scientific">Saccharobesus litoralis</name>
    <dbReference type="NCBI Taxonomy" id="2172099"/>
    <lineage>
        <taxon>Bacteria</taxon>
        <taxon>Pseudomonadati</taxon>
        <taxon>Pseudomonadota</taxon>
        <taxon>Gammaproteobacteria</taxon>
        <taxon>Alteromonadales</taxon>
        <taxon>Alteromonadaceae</taxon>
        <taxon>Saccharobesus</taxon>
    </lineage>
</organism>
<dbReference type="RefSeq" id="WP_108603137.1">
    <property type="nucleotide sequence ID" value="NZ_CP026604.1"/>
</dbReference>
<evidence type="ECO:0000313" key="12">
    <source>
        <dbReference type="Proteomes" id="UP000244441"/>
    </source>
</evidence>
<dbReference type="PROSITE" id="PS51257">
    <property type="entry name" value="PROKAR_LIPOPROTEIN"/>
    <property type="match status" value="1"/>
</dbReference>
<dbReference type="SUPFAM" id="SSF48452">
    <property type="entry name" value="TPR-like"/>
    <property type="match status" value="1"/>
</dbReference>
<accession>A0A2S0VS98</accession>
<keyword evidence="1 8" id="KW-1003">Cell membrane</keyword>
<dbReference type="PIRSF" id="PIRSF004654">
    <property type="entry name" value="NlpI"/>
    <property type="match status" value="1"/>
</dbReference>
<dbReference type="InterPro" id="IPR011990">
    <property type="entry name" value="TPR-like_helical_dom_sf"/>
</dbReference>
<dbReference type="EMBL" id="CP026604">
    <property type="protein sequence ID" value="AWB67088.1"/>
    <property type="molecule type" value="Genomic_DNA"/>
</dbReference>
<dbReference type="Gene3D" id="1.25.40.10">
    <property type="entry name" value="Tetratricopeptide repeat domain"/>
    <property type="match status" value="1"/>
</dbReference>
<dbReference type="InterPro" id="IPR023605">
    <property type="entry name" value="Lipoprotein_NlpI"/>
</dbReference>
<dbReference type="InterPro" id="IPR050498">
    <property type="entry name" value="Ycf3"/>
</dbReference>
<gene>
    <name evidence="11" type="ORF">C2869_11885</name>
</gene>
<feature type="chain" id="PRO_5015695473" description="Lipoprotein NlpI" evidence="10">
    <location>
        <begin position="20"/>
        <end position="287"/>
    </location>
</feature>
<evidence type="ECO:0000256" key="1">
    <source>
        <dbReference type="ARBA" id="ARBA00022475"/>
    </source>
</evidence>
<dbReference type="SMART" id="SM00028">
    <property type="entry name" value="TPR"/>
    <property type="match status" value="4"/>
</dbReference>
<dbReference type="AlphaFoldDB" id="A0A2S0VS98"/>
<evidence type="ECO:0000256" key="6">
    <source>
        <dbReference type="ARBA" id="ARBA00023139"/>
    </source>
</evidence>
<keyword evidence="6" id="KW-0564">Palmitate</keyword>
<keyword evidence="4 9" id="KW-0802">TPR repeat</keyword>
<keyword evidence="3" id="KW-0677">Repeat</keyword>
<proteinExistence type="predicted"/>
<keyword evidence="12" id="KW-1185">Reference proteome</keyword>
<evidence type="ECO:0000256" key="3">
    <source>
        <dbReference type="ARBA" id="ARBA00022737"/>
    </source>
</evidence>
<evidence type="ECO:0000256" key="8">
    <source>
        <dbReference type="PIRNR" id="PIRNR004654"/>
    </source>
</evidence>
<comment type="subcellular location">
    <subcellularLocation>
        <location evidence="8">Cell membrane</location>
    </subcellularLocation>
</comment>
<evidence type="ECO:0000256" key="5">
    <source>
        <dbReference type="ARBA" id="ARBA00023136"/>
    </source>
</evidence>
<dbReference type="PANTHER" id="PTHR44858">
    <property type="entry name" value="TETRATRICOPEPTIDE REPEAT PROTEIN 6"/>
    <property type="match status" value="1"/>
</dbReference>
<dbReference type="GO" id="GO:0005886">
    <property type="term" value="C:plasma membrane"/>
    <property type="evidence" value="ECO:0007669"/>
    <property type="project" value="UniProtKB-SubCell"/>
</dbReference>
<evidence type="ECO:0000313" key="11">
    <source>
        <dbReference type="EMBL" id="AWB67088.1"/>
    </source>
</evidence>
<dbReference type="KEGG" id="cate:C2869_11885"/>
<dbReference type="NCBIfam" id="NF008391">
    <property type="entry name" value="PRK11189.1"/>
    <property type="match status" value="1"/>
</dbReference>
<reference evidence="11 12" key="1">
    <citation type="submission" date="2018-01" db="EMBL/GenBank/DDBJ databases">
        <title>Genome sequence of a Cantenovulum-like bacteria.</title>
        <authorList>
            <person name="Tan W.R."/>
            <person name="Lau N.-S."/>
            <person name="Go F."/>
            <person name="Amirul A.-A.A."/>
        </authorList>
    </citation>
    <scope>NUCLEOTIDE SEQUENCE [LARGE SCALE GENOMIC DNA]</scope>
    <source>
        <strain evidence="11 12">CCB-QB4</strain>
    </source>
</reference>
<evidence type="ECO:0000256" key="4">
    <source>
        <dbReference type="ARBA" id="ARBA00022803"/>
    </source>
</evidence>
<evidence type="ECO:0000256" key="9">
    <source>
        <dbReference type="PROSITE-ProRule" id="PRU00339"/>
    </source>
</evidence>
<protein>
    <recommendedName>
        <fullName evidence="8">Lipoprotein NlpI</fullName>
    </recommendedName>
</protein>
<comment type="subunit">
    <text evidence="8">Homodimer.</text>
</comment>
<dbReference type="PANTHER" id="PTHR44858:SF1">
    <property type="entry name" value="UDP-N-ACETYLGLUCOSAMINE--PEPTIDE N-ACETYLGLUCOSAMINYLTRANSFERASE SPINDLY-RELATED"/>
    <property type="match status" value="1"/>
</dbReference>
<feature type="repeat" description="TPR" evidence="9">
    <location>
        <begin position="97"/>
        <end position="130"/>
    </location>
</feature>
<feature type="signal peptide" evidence="10">
    <location>
        <begin position="1"/>
        <end position="19"/>
    </location>
</feature>
<name>A0A2S0VS98_9ALTE</name>
<comment type="function">
    <text evidence="8">May be involved in cell division.</text>
</comment>
<evidence type="ECO:0000256" key="2">
    <source>
        <dbReference type="ARBA" id="ARBA00022729"/>
    </source>
</evidence>
<evidence type="ECO:0000256" key="10">
    <source>
        <dbReference type="SAM" id="SignalP"/>
    </source>
</evidence>
<dbReference type="OrthoDB" id="509324at2"/>
<keyword evidence="2 10" id="KW-0732">Signal</keyword>
<evidence type="ECO:0000256" key="7">
    <source>
        <dbReference type="ARBA" id="ARBA00023288"/>
    </source>
</evidence>
<keyword evidence="7 11" id="KW-0449">Lipoprotein</keyword>
<sequence length="287" mass="33235">MYFKLGAMLMLIISLAACNSTPKNNEQQMLFVKPLQVSTQQQLAIKRLSDILGHVNLTEEQQAEVYFQRGRRYDEIGLNQLAHFDFNQALRLKQNLAEAYNYIGIYYTLEQDFANAYDAFDSVQELKPGHSFAYLNRGIALYYGKRYELAVDDLQAFIKEKPQDPYPVIWLYLAQREVNAEQAYQGLQQAKAQLDPNNWAISVIDLYLGKSSPDDFITGLRHLNSAEVDLTKQACEAYFYLAKYYQQTNEPLMAETYFKLALATNVYEYVEHRYANLELTRINSSKN</sequence>